<keyword evidence="3" id="KW-1185">Reference proteome</keyword>
<dbReference type="EMBL" id="BMEL01000003">
    <property type="protein sequence ID" value="GGF23748.1"/>
    <property type="molecule type" value="Genomic_DNA"/>
</dbReference>
<organism evidence="2 3">
    <name type="scientific">Halobacillus andaensis</name>
    <dbReference type="NCBI Taxonomy" id="1176239"/>
    <lineage>
        <taxon>Bacteria</taxon>
        <taxon>Bacillati</taxon>
        <taxon>Bacillota</taxon>
        <taxon>Bacilli</taxon>
        <taxon>Bacillales</taxon>
        <taxon>Bacillaceae</taxon>
        <taxon>Halobacillus</taxon>
    </lineage>
</organism>
<reference evidence="2" key="1">
    <citation type="journal article" date="2014" name="Int. J. Syst. Evol. Microbiol.">
        <title>Complete genome sequence of Corynebacterium casei LMG S-19264T (=DSM 44701T), isolated from a smear-ripened cheese.</title>
        <authorList>
            <consortium name="US DOE Joint Genome Institute (JGI-PGF)"/>
            <person name="Walter F."/>
            <person name="Albersmeier A."/>
            <person name="Kalinowski J."/>
            <person name="Ruckert C."/>
        </authorList>
    </citation>
    <scope>NUCLEOTIDE SEQUENCE</scope>
    <source>
        <strain evidence="2">CGMCC 1.12153</strain>
    </source>
</reference>
<protein>
    <submittedName>
        <fullName evidence="2">Uncharacterized protein</fullName>
    </submittedName>
</protein>
<dbReference type="AlphaFoldDB" id="A0A917B5J8"/>
<name>A0A917B5J8_HALAA</name>
<keyword evidence="1" id="KW-0472">Membrane</keyword>
<dbReference type="Proteomes" id="UP000660110">
    <property type="component" value="Unassembled WGS sequence"/>
</dbReference>
<comment type="caution">
    <text evidence="2">The sequence shown here is derived from an EMBL/GenBank/DDBJ whole genome shotgun (WGS) entry which is preliminary data.</text>
</comment>
<gene>
    <name evidence="2" type="ORF">GCM10010954_23250</name>
</gene>
<reference evidence="2" key="2">
    <citation type="submission" date="2020-09" db="EMBL/GenBank/DDBJ databases">
        <authorList>
            <person name="Sun Q."/>
            <person name="Zhou Y."/>
        </authorList>
    </citation>
    <scope>NUCLEOTIDE SEQUENCE</scope>
    <source>
        <strain evidence="2">CGMCC 1.12153</strain>
    </source>
</reference>
<evidence type="ECO:0000313" key="2">
    <source>
        <dbReference type="EMBL" id="GGF23748.1"/>
    </source>
</evidence>
<keyword evidence="1" id="KW-0812">Transmembrane</keyword>
<accession>A0A917B5J8</accession>
<evidence type="ECO:0000313" key="3">
    <source>
        <dbReference type="Proteomes" id="UP000660110"/>
    </source>
</evidence>
<feature type="transmembrane region" description="Helical" evidence="1">
    <location>
        <begin position="12"/>
        <end position="31"/>
    </location>
</feature>
<keyword evidence="1" id="KW-1133">Transmembrane helix</keyword>
<evidence type="ECO:0000256" key="1">
    <source>
        <dbReference type="SAM" id="Phobius"/>
    </source>
</evidence>
<proteinExistence type="predicted"/>
<sequence length="65" mass="7156">MIGIKSKKLKFLIMIIMSAAILCIASAYSYMSVEDAKSECSENNGTVTEENVDFLAVNWSISCEN</sequence>